<comment type="caution">
    <text evidence="9">The sequence shown here is derived from an EMBL/GenBank/DDBJ whole genome shotgun (WGS) entry which is preliminary data.</text>
</comment>
<evidence type="ECO:0000259" key="8">
    <source>
        <dbReference type="Pfam" id="PF00294"/>
    </source>
</evidence>
<dbReference type="HAMAP" id="MF_01876">
    <property type="entry name" value="PsiMP_glycosidase"/>
    <property type="match status" value="1"/>
</dbReference>
<evidence type="ECO:0000256" key="3">
    <source>
        <dbReference type="ARBA" id="ARBA00022777"/>
    </source>
</evidence>
<evidence type="ECO:0000256" key="7">
    <source>
        <dbReference type="ARBA" id="ARBA00023295"/>
    </source>
</evidence>
<feature type="domain" description="Carbohydrate kinase PfkB" evidence="8">
    <location>
        <begin position="360"/>
        <end position="630"/>
    </location>
</feature>
<dbReference type="Gene3D" id="3.40.1190.20">
    <property type="match status" value="1"/>
</dbReference>
<evidence type="ECO:0000313" key="10">
    <source>
        <dbReference type="Proteomes" id="UP000663891"/>
    </source>
</evidence>
<evidence type="ECO:0000256" key="4">
    <source>
        <dbReference type="ARBA" id="ARBA00022801"/>
    </source>
</evidence>
<dbReference type="GO" id="GO:0016301">
    <property type="term" value="F:kinase activity"/>
    <property type="evidence" value="ECO:0007669"/>
    <property type="project" value="UniProtKB-KW"/>
</dbReference>
<dbReference type="AlphaFoldDB" id="A0A815G3L5"/>
<accession>A0A815G3L5</accession>
<dbReference type="PANTHER" id="PTHR42909">
    <property type="entry name" value="ZGC:136858"/>
    <property type="match status" value="1"/>
</dbReference>
<evidence type="ECO:0000256" key="2">
    <source>
        <dbReference type="ARBA" id="ARBA00022723"/>
    </source>
</evidence>
<dbReference type="GO" id="GO:0016798">
    <property type="term" value="F:hydrolase activity, acting on glycosyl bonds"/>
    <property type="evidence" value="ECO:0007669"/>
    <property type="project" value="UniProtKB-KW"/>
</dbReference>
<name>A0A815G3L5_9BILA</name>
<sequence>MHSVSRLLLLPSFRYGQIRYLNTHIFDIHPEVKSALAEHRPIVACETAILTHGLPRPINIETCLHIEQIIRENGSIPATIAILNGRIKVGLTQTELEQLGSSNHIEKASRRDLSYLISHHASAGTTVAATMLIAHRCGIRLFATGGIGGVHRDSNTTNDISSDLDELGRTPVCVISSGVKSILDIPKTLEYLETKGVGVYTFGDTNEFPNFFTRSNEFGSRSCAAIHTIDEAARLVRSMIDLKLDSGLLLAVPIDKNDELEVGGGEKIEEIIRESLKQATEKGITGSKVTPFVLGEVRRQTGNKSIATNQKLIYKNARIASQIAVALSAFKSDSSSLIIIGARNIDLHIQLNADFILNKGSTIPCRLRQNLGGVAYNVTHALHLLKNHSIRLLTVSGTLTSLINEDSTPTLIHEIKDESTASYISVLDSKTSELICGFGDMGIYERQITPIFLDKNLSTIIKNQWIMFDANLSQLTIEHLIKIGTKYKKYLVFISAGGPNKARRISKYLKDIHVLFCNRLEFEAITESSSSSLEFNLKNLFKNNSKLKLVCITMGVDGVLIGVNGQLKKYKALNLDKEQQDIRNVTGAGDSFAAGVMNQLLKANFENIDRAIACGLLAAKLTLTSPNTISEQLKMIDDIMIDEICLKQLRYENIDL</sequence>
<dbReference type="GO" id="GO:0006796">
    <property type="term" value="P:phosphate-containing compound metabolic process"/>
    <property type="evidence" value="ECO:0007669"/>
    <property type="project" value="UniProtKB-ARBA"/>
</dbReference>
<keyword evidence="5" id="KW-0464">Manganese</keyword>
<dbReference type="InterPro" id="IPR022830">
    <property type="entry name" value="Indigdn_synthA-like"/>
</dbReference>
<evidence type="ECO:0000313" key="9">
    <source>
        <dbReference type="EMBL" id="CAF1333384.1"/>
    </source>
</evidence>
<organism evidence="9 10">
    <name type="scientific">Adineta steineri</name>
    <dbReference type="NCBI Taxonomy" id="433720"/>
    <lineage>
        <taxon>Eukaryota</taxon>
        <taxon>Metazoa</taxon>
        <taxon>Spiralia</taxon>
        <taxon>Gnathifera</taxon>
        <taxon>Rotifera</taxon>
        <taxon>Eurotatoria</taxon>
        <taxon>Bdelloidea</taxon>
        <taxon>Adinetida</taxon>
        <taxon>Adinetidae</taxon>
        <taxon>Adineta</taxon>
    </lineage>
</organism>
<dbReference type="SUPFAM" id="SSF53613">
    <property type="entry name" value="Ribokinase-like"/>
    <property type="match status" value="1"/>
</dbReference>
<dbReference type="SUPFAM" id="SSF110581">
    <property type="entry name" value="Indigoidine synthase A-like"/>
    <property type="match status" value="1"/>
</dbReference>
<proteinExistence type="inferred from homology"/>
<keyword evidence="4" id="KW-0378">Hydrolase</keyword>
<dbReference type="Gene3D" id="3.40.1790.10">
    <property type="entry name" value="Indigoidine synthase domain"/>
    <property type="match status" value="1"/>
</dbReference>
<keyword evidence="6" id="KW-0456">Lyase</keyword>
<reference evidence="9" key="1">
    <citation type="submission" date="2021-02" db="EMBL/GenBank/DDBJ databases">
        <authorList>
            <person name="Nowell W R."/>
        </authorList>
    </citation>
    <scope>NUCLEOTIDE SEQUENCE</scope>
</reference>
<keyword evidence="2" id="KW-0479">Metal-binding</keyword>
<evidence type="ECO:0000256" key="5">
    <source>
        <dbReference type="ARBA" id="ARBA00023211"/>
    </source>
</evidence>
<dbReference type="OrthoDB" id="198885at2759"/>
<dbReference type="PROSITE" id="PS00584">
    <property type="entry name" value="PFKB_KINASES_2"/>
    <property type="match status" value="1"/>
</dbReference>
<dbReference type="Proteomes" id="UP000663891">
    <property type="component" value="Unassembled WGS sequence"/>
</dbReference>
<evidence type="ECO:0000256" key="1">
    <source>
        <dbReference type="ARBA" id="ARBA00022679"/>
    </source>
</evidence>
<dbReference type="InterPro" id="IPR029056">
    <property type="entry name" value="Ribokinase-like"/>
</dbReference>
<dbReference type="Pfam" id="PF00294">
    <property type="entry name" value="PfkB"/>
    <property type="match status" value="1"/>
</dbReference>
<dbReference type="InterPro" id="IPR007342">
    <property type="entry name" value="PsuG"/>
</dbReference>
<dbReference type="GO" id="GO:0005737">
    <property type="term" value="C:cytoplasm"/>
    <property type="evidence" value="ECO:0007669"/>
    <property type="project" value="TreeGrafter"/>
</dbReference>
<dbReference type="GO" id="GO:0046872">
    <property type="term" value="F:metal ion binding"/>
    <property type="evidence" value="ECO:0007669"/>
    <property type="project" value="UniProtKB-KW"/>
</dbReference>
<protein>
    <recommendedName>
        <fullName evidence="8">Carbohydrate kinase PfkB domain-containing protein</fullName>
    </recommendedName>
</protein>
<keyword evidence="3" id="KW-0418">Kinase</keyword>
<dbReference type="GO" id="GO:0004730">
    <property type="term" value="F:pseudouridylate synthase activity"/>
    <property type="evidence" value="ECO:0007669"/>
    <property type="project" value="InterPro"/>
</dbReference>
<evidence type="ECO:0000256" key="6">
    <source>
        <dbReference type="ARBA" id="ARBA00023239"/>
    </source>
</evidence>
<dbReference type="InterPro" id="IPR002173">
    <property type="entry name" value="Carboh/pur_kinase_PfkB_CS"/>
</dbReference>
<keyword evidence="1" id="KW-0808">Transferase</keyword>
<dbReference type="EMBL" id="CAJNON010000611">
    <property type="protein sequence ID" value="CAF1333384.1"/>
    <property type="molecule type" value="Genomic_DNA"/>
</dbReference>
<keyword evidence="7" id="KW-0326">Glycosidase</keyword>
<gene>
    <name evidence="9" type="ORF">VCS650_LOCUS32811</name>
</gene>
<dbReference type="Pfam" id="PF04227">
    <property type="entry name" value="Indigoidine_A"/>
    <property type="match status" value="1"/>
</dbReference>
<dbReference type="PANTHER" id="PTHR42909:SF1">
    <property type="entry name" value="CARBOHYDRATE KINASE PFKB DOMAIN-CONTAINING PROTEIN"/>
    <property type="match status" value="1"/>
</dbReference>
<dbReference type="InterPro" id="IPR011611">
    <property type="entry name" value="PfkB_dom"/>
</dbReference>